<dbReference type="EMBL" id="BC020092">
    <property type="protein sequence ID" value="AAH20092.1"/>
    <property type="molecule type" value="mRNA"/>
</dbReference>
<protein>
    <submittedName>
        <fullName evidence="1">Uncharacterized protein</fullName>
    </submittedName>
</protein>
<dbReference type="AlphaFoldDB" id="Q8VCE5"/>
<sequence length="55" mass="6065">SCVTVDTERLAYEGQELEPSYTCTCIEITLLHVHTSSLCTPVLSGAYIGRTHEHV</sequence>
<feature type="non-terminal residue" evidence="1">
    <location>
        <position position="1"/>
    </location>
</feature>
<dbReference type="MGI" id="MGI:1354723">
    <property type="gene designation" value="Pnpla6"/>
</dbReference>
<organism evidence="1">
    <name type="scientific">Mus musculus</name>
    <name type="common">Mouse</name>
    <dbReference type="NCBI Taxonomy" id="10090"/>
    <lineage>
        <taxon>Eukaryota</taxon>
        <taxon>Metazoa</taxon>
        <taxon>Chordata</taxon>
        <taxon>Craniata</taxon>
        <taxon>Vertebrata</taxon>
        <taxon>Euteleostomi</taxon>
        <taxon>Mammalia</taxon>
        <taxon>Eutheria</taxon>
        <taxon>Euarchontoglires</taxon>
        <taxon>Glires</taxon>
        <taxon>Rodentia</taxon>
        <taxon>Myomorpha</taxon>
        <taxon>Muroidea</taxon>
        <taxon>Muridae</taxon>
        <taxon>Murinae</taxon>
        <taxon>Mus</taxon>
        <taxon>Mus</taxon>
    </lineage>
</organism>
<gene>
    <name evidence="2" type="primary">Pnpla6</name>
</gene>
<reference evidence="1" key="1">
    <citation type="journal article" date="2004" name="Genome Res.">
        <title>The status, quality, and expansion of the NIH full-length cDNA project: the Mammalian Gene Collection (MGC).</title>
        <authorList>
            <consortium name="The MGC Project Team"/>
            <person name="Gerhard D.S."/>
            <person name="Wagner L."/>
            <person name="Feingold E.A."/>
            <person name="Shenmen C.M."/>
            <person name="Grouse L.H."/>
            <person name="Schuler G."/>
            <person name="Klein S.L."/>
            <person name="Old S."/>
            <person name="Rasooly R."/>
            <person name="Good P."/>
            <person name="Guyer M."/>
            <person name="Peck A.M."/>
            <person name="Derge J.G."/>
            <person name="Lipman D."/>
            <person name="Collins F.S."/>
            <person name="Jang W."/>
            <person name="Sherry S."/>
            <person name="Feolo M."/>
            <person name="Misquitta L."/>
            <person name="Lee E."/>
            <person name="Rotmistrovsky K."/>
            <person name="Greenhut S.F."/>
            <person name="Schaefer C.F."/>
            <person name="Buetow K."/>
            <person name="Bonner T.I."/>
            <person name="Haussler D."/>
            <person name="Kent J."/>
            <person name="Kiekhaus M."/>
            <person name="Furey T."/>
            <person name="Brent M."/>
            <person name="Prange C."/>
            <person name="Schreiber K."/>
            <person name="Shapiro N."/>
            <person name="Bhat N.K."/>
            <person name="Hopkins R.F."/>
            <person name="Hsie F."/>
            <person name="Driscoll T."/>
            <person name="Soares M.B."/>
            <person name="Casavant T.L."/>
            <person name="Scheetz T.E."/>
            <person name="Brown-stein M.J."/>
            <person name="Usdin T.B."/>
            <person name="Toshiyuki S."/>
            <person name="Carninci P."/>
            <person name="Piao Y."/>
            <person name="Dudekula D.B."/>
            <person name="Ko M.S."/>
            <person name="Kawakami K."/>
            <person name="Suzuki Y."/>
            <person name="Sugano S."/>
            <person name="Gruber C.E."/>
            <person name="Smith M.R."/>
            <person name="Simmons B."/>
            <person name="Moore T."/>
            <person name="Waterman R."/>
            <person name="Johnson S.L."/>
            <person name="Ruan Y."/>
            <person name="Wei C.L."/>
            <person name="Mathavan S."/>
            <person name="Gunaratne P.H."/>
            <person name="Wu J."/>
            <person name="Garcia A.M."/>
            <person name="Hulyk S.W."/>
            <person name="Fuh E."/>
            <person name="Yuan Y."/>
            <person name="Sneed A."/>
            <person name="Kowis C."/>
            <person name="Hodgson A."/>
            <person name="Muzny D.M."/>
            <person name="McPherson J."/>
            <person name="Gibbs R.A."/>
            <person name="Fahey J."/>
            <person name="Helton E."/>
            <person name="Ketteman M."/>
            <person name="Madan A."/>
            <person name="Rodrigues S."/>
            <person name="Sanchez A."/>
            <person name="Whiting M."/>
            <person name="Madari A."/>
            <person name="Young A.C."/>
            <person name="Wetherby K.D."/>
            <person name="Granite S.J."/>
            <person name="Kwong P.N."/>
            <person name="Brinkley C.P."/>
            <person name="Pearson R.L."/>
            <person name="Bouffard G.G."/>
            <person name="Blakesly R.W."/>
            <person name="Green E.D."/>
            <person name="Dickson M.C."/>
            <person name="Rodriguez A.C."/>
            <person name="Grimwood J."/>
            <person name="Schmutz J."/>
            <person name="Myers R.M."/>
            <person name="Butterfield Y.S."/>
            <person name="Griffith M."/>
            <person name="Griffith O.L."/>
            <person name="Krzywinski M.I."/>
            <person name="Liao N."/>
            <person name="Morin R."/>
            <person name="Morrin R."/>
            <person name="Palmquist D."/>
            <person name="Petrescu A.S."/>
            <person name="Skalska U."/>
            <person name="Smailus D.E."/>
            <person name="Stott J.M."/>
            <person name="Schnerch A."/>
            <person name="Schein J.E."/>
            <person name="Jones S.J."/>
            <person name="Holt R.A."/>
            <person name="Baross A."/>
            <person name="Marra M.A."/>
            <person name="Clifton S."/>
            <person name="Makowski K.A."/>
            <person name="Bosak S."/>
            <person name="Malek J."/>
        </authorList>
    </citation>
    <scope>NUCLEOTIDE SEQUENCE [LARGE SCALE MRNA]</scope>
    <source>
        <strain evidence="1">Mix FVB/N</strain>
        <tissue evidence="1">Mammary tumor. WAP-TGF alpha model. 7 months old</tissue>
    </source>
</reference>
<dbReference type="AGR" id="MGI:1354723"/>
<evidence type="ECO:0000313" key="2">
    <source>
        <dbReference type="MGI" id="MGI:1354723"/>
    </source>
</evidence>
<evidence type="ECO:0000313" key="1">
    <source>
        <dbReference type="EMBL" id="AAH20092.1"/>
    </source>
</evidence>
<accession>Q8VCE5</accession>
<proteinExistence type="evidence at transcript level"/>
<name>Q8VCE5_MOUSE</name>